<evidence type="ECO:0000313" key="3">
    <source>
        <dbReference type="Proteomes" id="UP001597187"/>
    </source>
</evidence>
<organism evidence="2 3">
    <name type="scientific">Halomarina rubra</name>
    <dbReference type="NCBI Taxonomy" id="2071873"/>
    <lineage>
        <taxon>Archaea</taxon>
        <taxon>Methanobacteriati</taxon>
        <taxon>Methanobacteriota</taxon>
        <taxon>Stenosarchaea group</taxon>
        <taxon>Halobacteria</taxon>
        <taxon>Halobacteriales</taxon>
        <taxon>Natronomonadaceae</taxon>
        <taxon>Halomarina</taxon>
    </lineage>
</organism>
<keyword evidence="1" id="KW-1133">Transmembrane helix</keyword>
<evidence type="ECO:0000256" key="1">
    <source>
        <dbReference type="SAM" id="Phobius"/>
    </source>
</evidence>
<name>A0ABD6B022_9EURY</name>
<proteinExistence type="predicted"/>
<keyword evidence="3" id="KW-1185">Reference proteome</keyword>
<feature type="transmembrane region" description="Helical" evidence="1">
    <location>
        <begin position="63"/>
        <end position="83"/>
    </location>
</feature>
<dbReference type="AlphaFoldDB" id="A0ABD6B022"/>
<reference evidence="2 3" key="1">
    <citation type="journal article" date="2019" name="Int. J. Syst. Evol. Microbiol.">
        <title>The Global Catalogue of Microorganisms (GCM) 10K type strain sequencing project: providing services to taxonomists for standard genome sequencing and annotation.</title>
        <authorList>
            <consortium name="The Broad Institute Genomics Platform"/>
            <consortium name="The Broad Institute Genome Sequencing Center for Infectious Disease"/>
            <person name="Wu L."/>
            <person name="Ma J."/>
        </authorList>
    </citation>
    <scope>NUCLEOTIDE SEQUENCE [LARGE SCALE GENOMIC DNA]</scope>
    <source>
        <strain evidence="2 3">CGMCC 1.12563</strain>
    </source>
</reference>
<dbReference type="RefSeq" id="WP_250875097.1">
    <property type="nucleotide sequence ID" value="NZ_JALXFV010000008.1"/>
</dbReference>
<feature type="transmembrane region" description="Helical" evidence="1">
    <location>
        <begin position="9"/>
        <end position="26"/>
    </location>
</feature>
<accession>A0ABD6B022</accession>
<keyword evidence="1" id="KW-0472">Membrane</keyword>
<evidence type="ECO:0000313" key="2">
    <source>
        <dbReference type="EMBL" id="MFD1515173.1"/>
    </source>
</evidence>
<dbReference type="Proteomes" id="UP001597187">
    <property type="component" value="Unassembled WGS sequence"/>
</dbReference>
<comment type="caution">
    <text evidence="2">The sequence shown here is derived from an EMBL/GenBank/DDBJ whole genome shotgun (WGS) entry which is preliminary data.</text>
</comment>
<gene>
    <name evidence="2" type="ORF">ACFSBT_17980</name>
</gene>
<keyword evidence="1" id="KW-0812">Transmembrane</keyword>
<sequence length="89" mass="9589">MDRGRVLEWCYLVLGVVLFVEFLVVLDAALVGYGLLALLASLGSLAYYGYLRVGAGGTASRGFVVAFVVFTAGVVVWVLVQLLSRYVLL</sequence>
<feature type="transmembrane region" description="Helical" evidence="1">
    <location>
        <begin position="32"/>
        <end position="51"/>
    </location>
</feature>
<protein>
    <submittedName>
        <fullName evidence="2">Uncharacterized protein</fullName>
    </submittedName>
</protein>
<dbReference type="EMBL" id="JBHUDC010000008">
    <property type="protein sequence ID" value="MFD1515173.1"/>
    <property type="molecule type" value="Genomic_DNA"/>
</dbReference>